<organism evidence="1 2">
    <name type="scientific">Acinetobacter rudis</name>
    <dbReference type="NCBI Taxonomy" id="632955"/>
    <lineage>
        <taxon>Bacteria</taxon>
        <taxon>Pseudomonadati</taxon>
        <taxon>Pseudomonadota</taxon>
        <taxon>Gammaproteobacteria</taxon>
        <taxon>Moraxellales</taxon>
        <taxon>Moraxellaceae</taxon>
        <taxon>Acinetobacter</taxon>
    </lineage>
</organism>
<comment type="caution">
    <text evidence="1">The sequence shown here is derived from an EMBL/GenBank/DDBJ whole genome shotgun (WGS) entry which is preliminary data.</text>
</comment>
<proteinExistence type="predicted"/>
<evidence type="ECO:0008006" key="3">
    <source>
        <dbReference type="Google" id="ProtNLM"/>
    </source>
</evidence>
<reference evidence="1" key="1">
    <citation type="submission" date="2023-08" db="EMBL/GenBank/DDBJ databases">
        <title>Emergence of clinically-relevant ST2 carbapenem-resistant Acinetobacter baumannii strains in hospital sewages in Zhejiang, East of China.</title>
        <authorList>
            <person name="Kaichao C."/>
            <person name="Zhang R."/>
        </authorList>
    </citation>
    <scope>NUCLEOTIDE SEQUENCE</scope>
    <source>
        <strain evidence="1">M-RB-37</strain>
    </source>
</reference>
<dbReference type="AlphaFoldDB" id="A0AAW8J666"/>
<dbReference type="EMBL" id="JAVIDL010000004">
    <property type="protein sequence ID" value="MDQ8934691.1"/>
    <property type="molecule type" value="Genomic_DNA"/>
</dbReference>
<dbReference type="RefSeq" id="WP_308980988.1">
    <property type="nucleotide sequence ID" value="NZ_JAVIDL010000004.1"/>
</dbReference>
<evidence type="ECO:0000313" key="2">
    <source>
        <dbReference type="Proteomes" id="UP001243844"/>
    </source>
</evidence>
<protein>
    <recommendedName>
        <fullName evidence="3">Lipoprotein</fullName>
    </recommendedName>
</protein>
<accession>A0AAW8J666</accession>
<dbReference type="Proteomes" id="UP001243844">
    <property type="component" value="Unassembled WGS sequence"/>
</dbReference>
<gene>
    <name evidence="1" type="ORF">RFH47_02935</name>
</gene>
<name>A0AAW8J666_9GAMM</name>
<evidence type="ECO:0000313" key="1">
    <source>
        <dbReference type="EMBL" id="MDQ8934691.1"/>
    </source>
</evidence>
<dbReference type="PROSITE" id="PS51257">
    <property type="entry name" value="PROKAR_LIPOPROTEIN"/>
    <property type="match status" value="1"/>
</dbReference>
<sequence length="68" mass="7942">MKNLFIFISLGVLSACALSEPTGYYQDSVVKNNNVEEWKRWEAQKNAEAGLRDIERNRRIAEDIQKRQ</sequence>